<proteinExistence type="predicted"/>
<name>A0A2K1JGP6_PHYPA</name>
<sequence length="93" mass="10771">MYIFGGKRITNLENIIEKIIKTISGHTHSIIGRESILVEFVIIDSNLIFVPTPKGLKLKKNEESPLINTTYYQKFIDKMIYLLNLRLDLLYAT</sequence>
<accession>A0A2K1JGP6</accession>
<dbReference type="EnsemblPlants" id="Pp3c14_7010V3.1">
    <property type="protein sequence ID" value="Pp3c14_7010V3.1"/>
    <property type="gene ID" value="Pp3c14_7010"/>
</dbReference>
<reference evidence="1 3" key="1">
    <citation type="journal article" date="2008" name="Science">
        <title>The Physcomitrella genome reveals evolutionary insights into the conquest of land by plants.</title>
        <authorList>
            <person name="Rensing S."/>
            <person name="Lang D."/>
            <person name="Zimmer A."/>
            <person name="Terry A."/>
            <person name="Salamov A."/>
            <person name="Shapiro H."/>
            <person name="Nishiyama T."/>
            <person name="Perroud P.-F."/>
            <person name="Lindquist E."/>
            <person name="Kamisugi Y."/>
            <person name="Tanahashi T."/>
            <person name="Sakakibara K."/>
            <person name="Fujita T."/>
            <person name="Oishi K."/>
            <person name="Shin-I T."/>
            <person name="Kuroki Y."/>
            <person name="Toyoda A."/>
            <person name="Suzuki Y."/>
            <person name="Hashimoto A."/>
            <person name="Yamaguchi K."/>
            <person name="Sugano A."/>
            <person name="Kohara Y."/>
            <person name="Fujiyama A."/>
            <person name="Anterola A."/>
            <person name="Aoki S."/>
            <person name="Ashton N."/>
            <person name="Barbazuk W.B."/>
            <person name="Barker E."/>
            <person name="Bennetzen J."/>
            <person name="Bezanilla M."/>
            <person name="Blankenship R."/>
            <person name="Cho S.H."/>
            <person name="Dutcher S."/>
            <person name="Estelle M."/>
            <person name="Fawcett J.A."/>
            <person name="Gundlach H."/>
            <person name="Hanada K."/>
            <person name="Heyl A."/>
            <person name="Hicks K.A."/>
            <person name="Hugh J."/>
            <person name="Lohr M."/>
            <person name="Mayer K."/>
            <person name="Melkozernov A."/>
            <person name="Murata T."/>
            <person name="Nelson D."/>
            <person name="Pils B."/>
            <person name="Prigge M."/>
            <person name="Reiss B."/>
            <person name="Renner T."/>
            <person name="Rombauts S."/>
            <person name="Rushton P."/>
            <person name="Sanderfoot A."/>
            <person name="Schween G."/>
            <person name="Shiu S.-H."/>
            <person name="Stueber K."/>
            <person name="Theodoulou F.L."/>
            <person name="Tu H."/>
            <person name="Van de Peer Y."/>
            <person name="Verrier P.J."/>
            <person name="Waters E."/>
            <person name="Wood A."/>
            <person name="Yang L."/>
            <person name="Cove D."/>
            <person name="Cuming A."/>
            <person name="Hasebe M."/>
            <person name="Lucas S."/>
            <person name="Mishler D.B."/>
            <person name="Reski R."/>
            <person name="Grigoriev I."/>
            <person name="Quatrano R.S."/>
            <person name="Boore J.L."/>
        </authorList>
    </citation>
    <scope>NUCLEOTIDE SEQUENCE [LARGE SCALE GENOMIC DNA]</scope>
    <source>
        <strain evidence="2 3">cv. Gransden 2004</strain>
    </source>
</reference>
<reference evidence="2" key="3">
    <citation type="submission" date="2020-12" db="UniProtKB">
        <authorList>
            <consortium name="EnsemblPlants"/>
        </authorList>
    </citation>
    <scope>IDENTIFICATION</scope>
</reference>
<organism evidence="1">
    <name type="scientific">Physcomitrium patens</name>
    <name type="common">Spreading-leaved earth moss</name>
    <name type="synonym">Physcomitrella patens</name>
    <dbReference type="NCBI Taxonomy" id="3218"/>
    <lineage>
        <taxon>Eukaryota</taxon>
        <taxon>Viridiplantae</taxon>
        <taxon>Streptophyta</taxon>
        <taxon>Embryophyta</taxon>
        <taxon>Bryophyta</taxon>
        <taxon>Bryophytina</taxon>
        <taxon>Bryopsida</taxon>
        <taxon>Funariidae</taxon>
        <taxon>Funariales</taxon>
        <taxon>Funariaceae</taxon>
        <taxon>Physcomitrium</taxon>
    </lineage>
</organism>
<gene>
    <name evidence="1" type="ORF">PHYPA_018138</name>
</gene>
<evidence type="ECO:0000313" key="3">
    <source>
        <dbReference type="Proteomes" id="UP000006727"/>
    </source>
</evidence>
<dbReference type="EMBL" id="ABEU02000014">
    <property type="protein sequence ID" value="PNR40735.1"/>
    <property type="molecule type" value="Genomic_DNA"/>
</dbReference>
<reference evidence="1 3" key="2">
    <citation type="journal article" date="2018" name="Plant J.">
        <title>The Physcomitrella patens chromosome-scale assembly reveals moss genome structure and evolution.</title>
        <authorList>
            <person name="Lang D."/>
            <person name="Ullrich K.K."/>
            <person name="Murat F."/>
            <person name="Fuchs J."/>
            <person name="Jenkins J."/>
            <person name="Haas F.B."/>
            <person name="Piednoel M."/>
            <person name="Gundlach H."/>
            <person name="Van Bel M."/>
            <person name="Meyberg R."/>
            <person name="Vives C."/>
            <person name="Morata J."/>
            <person name="Symeonidi A."/>
            <person name="Hiss M."/>
            <person name="Muchero W."/>
            <person name="Kamisugi Y."/>
            <person name="Saleh O."/>
            <person name="Blanc G."/>
            <person name="Decker E.L."/>
            <person name="van Gessel N."/>
            <person name="Grimwood J."/>
            <person name="Hayes R.D."/>
            <person name="Graham S.W."/>
            <person name="Gunter L.E."/>
            <person name="McDaniel S.F."/>
            <person name="Hoernstein S.N.W."/>
            <person name="Larsson A."/>
            <person name="Li F.W."/>
            <person name="Perroud P.F."/>
            <person name="Phillips J."/>
            <person name="Ranjan P."/>
            <person name="Rokshar D.S."/>
            <person name="Rothfels C.J."/>
            <person name="Schneider L."/>
            <person name="Shu S."/>
            <person name="Stevenson D.W."/>
            <person name="Thummler F."/>
            <person name="Tillich M."/>
            <person name="Villarreal Aguilar J.C."/>
            <person name="Widiez T."/>
            <person name="Wong G.K."/>
            <person name="Wymore A."/>
            <person name="Zhang Y."/>
            <person name="Zimmer A.D."/>
            <person name="Quatrano R.S."/>
            <person name="Mayer K.F.X."/>
            <person name="Goodstein D."/>
            <person name="Casacuberta J.M."/>
            <person name="Vandepoele K."/>
            <person name="Reski R."/>
            <person name="Cuming A.C."/>
            <person name="Tuskan G.A."/>
            <person name="Maumus F."/>
            <person name="Salse J."/>
            <person name="Schmutz J."/>
            <person name="Rensing S.A."/>
        </authorList>
    </citation>
    <scope>NUCLEOTIDE SEQUENCE [LARGE SCALE GENOMIC DNA]</scope>
    <source>
        <strain evidence="2 3">cv. Gransden 2004</strain>
    </source>
</reference>
<evidence type="ECO:0000313" key="1">
    <source>
        <dbReference type="EMBL" id="PNR40735.1"/>
    </source>
</evidence>
<evidence type="ECO:0000313" key="2">
    <source>
        <dbReference type="EnsemblPlants" id="Pp3c14_7010V3.1"/>
    </source>
</evidence>
<dbReference type="AlphaFoldDB" id="A0A2K1JGP6"/>
<dbReference type="Gramene" id="Pp3c14_7010V3.1">
    <property type="protein sequence ID" value="Pp3c14_7010V3.1"/>
    <property type="gene ID" value="Pp3c14_7010"/>
</dbReference>
<keyword evidence="3" id="KW-1185">Reference proteome</keyword>
<dbReference type="InParanoid" id="A0A2K1JGP6"/>
<dbReference type="Proteomes" id="UP000006727">
    <property type="component" value="Chromosome 14"/>
</dbReference>
<protein>
    <submittedName>
        <fullName evidence="1 2">Uncharacterized protein</fullName>
    </submittedName>
</protein>